<name>A0A1H9M586_9BACT</name>
<dbReference type="STRING" id="478744.SAMN05444359_12719"/>
<protein>
    <submittedName>
        <fullName evidence="4">6-phosphogluconolactonase</fullName>
    </submittedName>
</protein>
<dbReference type="Pfam" id="PF10282">
    <property type="entry name" value="Lactonase"/>
    <property type="match status" value="1"/>
</dbReference>
<dbReference type="FunCoup" id="A0A1H9M586">
    <property type="interactions" value="84"/>
</dbReference>
<sequence length="379" mass="41459">MKNRPLLLLPTLFLLAFCLETCTPSIYSRLVAESQSAYVGGYTRDEGWVNGKGKGVYRIELDKKGRITNQEVVAELINPSFVKESADGRYLLATSELSQPKERTGFIHVLDVRDGYREISKLPSGAQAPCHIELVGNQILMSNYNGGVASVYVQSPNGEITLTDEFKVPADFDARDKPHLHSANASPWGSLIAIADLGSDRIWLFTLAGGKLTPYAQPFVELAAGAGPRHATWSADGRFLYVINELNSTINVLSNDAAEKKMTVLQTISTLPEGWEGKNSTADIHLSRNGNFLYGSNRGHNSIVIYSVDKVTGKITFVDHESTRGKTPRNFAIAPTGRLLHVANQDSGNITTFTLNEKSGKLTFTGQDYQIGTPSCIEF</sequence>
<evidence type="ECO:0000313" key="4">
    <source>
        <dbReference type="EMBL" id="SER18822.1"/>
    </source>
</evidence>
<dbReference type="PANTHER" id="PTHR30344:SF1">
    <property type="entry name" value="6-PHOSPHOGLUCONOLACTONASE"/>
    <property type="match status" value="1"/>
</dbReference>
<dbReference type="InterPro" id="IPR011048">
    <property type="entry name" value="Haem_d1_sf"/>
</dbReference>
<dbReference type="EMBL" id="FOFB01000027">
    <property type="protein sequence ID" value="SER18822.1"/>
    <property type="molecule type" value="Genomic_DNA"/>
</dbReference>
<dbReference type="GO" id="GO:0017057">
    <property type="term" value="F:6-phosphogluconolactonase activity"/>
    <property type="evidence" value="ECO:0007669"/>
    <property type="project" value="TreeGrafter"/>
</dbReference>
<dbReference type="Proteomes" id="UP000199021">
    <property type="component" value="Unassembled WGS sequence"/>
</dbReference>
<dbReference type="OrthoDB" id="9790815at2"/>
<evidence type="ECO:0000256" key="2">
    <source>
        <dbReference type="ARBA" id="ARBA00022526"/>
    </source>
</evidence>
<feature type="signal peptide" evidence="3">
    <location>
        <begin position="1"/>
        <end position="21"/>
    </location>
</feature>
<dbReference type="InterPro" id="IPR015943">
    <property type="entry name" value="WD40/YVTN_repeat-like_dom_sf"/>
</dbReference>
<reference evidence="5" key="1">
    <citation type="submission" date="2016-10" db="EMBL/GenBank/DDBJ databases">
        <authorList>
            <person name="Varghese N."/>
            <person name="Submissions S."/>
        </authorList>
    </citation>
    <scope>NUCLEOTIDE SEQUENCE [LARGE SCALE GENOMIC DNA]</scope>
    <source>
        <strain evidence="5">DSM 24740</strain>
    </source>
</reference>
<dbReference type="AlphaFoldDB" id="A0A1H9M586"/>
<accession>A0A1H9M586</accession>
<keyword evidence="2" id="KW-0313">Glucose metabolism</keyword>
<dbReference type="Gene3D" id="2.130.10.10">
    <property type="entry name" value="YVTN repeat-like/Quinoprotein amine dehydrogenase"/>
    <property type="match status" value="1"/>
</dbReference>
<dbReference type="GO" id="GO:0006006">
    <property type="term" value="P:glucose metabolic process"/>
    <property type="evidence" value="ECO:0007669"/>
    <property type="project" value="UniProtKB-KW"/>
</dbReference>
<organism evidence="4 5">
    <name type="scientific">Neolewinella agarilytica</name>
    <dbReference type="NCBI Taxonomy" id="478744"/>
    <lineage>
        <taxon>Bacteria</taxon>
        <taxon>Pseudomonadati</taxon>
        <taxon>Bacteroidota</taxon>
        <taxon>Saprospiria</taxon>
        <taxon>Saprospirales</taxon>
        <taxon>Lewinellaceae</taxon>
        <taxon>Neolewinella</taxon>
    </lineage>
</organism>
<keyword evidence="3" id="KW-0732">Signal</keyword>
<keyword evidence="5" id="KW-1185">Reference proteome</keyword>
<dbReference type="InterPro" id="IPR019405">
    <property type="entry name" value="Lactonase_7-beta_prop"/>
</dbReference>
<dbReference type="InParanoid" id="A0A1H9M586"/>
<dbReference type="RefSeq" id="WP_090172022.1">
    <property type="nucleotide sequence ID" value="NZ_FOFB01000027.1"/>
</dbReference>
<evidence type="ECO:0000313" key="5">
    <source>
        <dbReference type="Proteomes" id="UP000199021"/>
    </source>
</evidence>
<dbReference type="SUPFAM" id="SSF51004">
    <property type="entry name" value="C-terminal (heme d1) domain of cytochrome cd1-nitrite reductase"/>
    <property type="match status" value="1"/>
</dbReference>
<gene>
    <name evidence="4" type="ORF">SAMN05444359_12719</name>
</gene>
<keyword evidence="2" id="KW-0119">Carbohydrate metabolism</keyword>
<evidence type="ECO:0000256" key="1">
    <source>
        <dbReference type="ARBA" id="ARBA00005564"/>
    </source>
</evidence>
<proteinExistence type="inferred from homology"/>
<feature type="chain" id="PRO_5011732378" evidence="3">
    <location>
        <begin position="22"/>
        <end position="379"/>
    </location>
</feature>
<dbReference type="PANTHER" id="PTHR30344">
    <property type="entry name" value="6-PHOSPHOGLUCONOLACTONASE-RELATED"/>
    <property type="match status" value="1"/>
</dbReference>
<comment type="similarity">
    <text evidence="1">Belongs to the cycloisomerase 2 family.</text>
</comment>
<dbReference type="InterPro" id="IPR050282">
    <property type="entry name" value="Cycloisomerase_2"/>
</dbReference>
<evidence type="ECO:0000256" key="3">
    <source>
        <dbReference type="SAM" id="SignalP"/>
    </source>
</evidence>